<organism evidence="1 2">
    <name type="scientific">Ureibacillus thermosphaericus</name>
    <dbReference type="NCBI Taxonomy" id="51173"/>
    <lineage>
        <taxon>Bacteria</taxon>
        <taxon>Bacillati</taxon>
        <taxon>Bacillota</taxon>
        <taxon>Bacilli</taxon>
        <taxon>Bacillales</taxon>
        <taxon>Caryophanaceae</taxon>
        <taxon>Ureibacillus</taxon>
    </lineage>
</organism>
<sequence length="341" mass="38392">MAVDLFETRTMLKFVERMPRVTTFVRDTLFKEKELSPTNKVDVDIKKGRAKVAPYVSEKIGGKVVENSGFRTETFEPPLVAPTTITTAADLQKRLMGENIYSSRTPDERAAEKLVKDLQDLDDMITRREEVMCAQAIFDGEIQVKGDGVDYVISFNHTNRETLSGQNLWSEPTSNKYADLKRWVRTVQQTGFVNPDVVVISPDVTDVLLKDEDILKLLDIRNVNIGEFKPQNLPNGATYIGRISGVGDIYEYSATYYDDIEEKVKPIVPDGTIALISTEAEFTMAYAAITIAKGDDLVTYEADRVPDSWTEKRPARKILQLSSKPLPIPKEVNSWFVAKVL</sequence>
<comment type="caution">
    <text evidence="1">The sequence shown here is derived from an EMBL/GenBank/DDBJ whole genome shotgun (WGS) entry which is preliminary data.</text>
</comment>
<accession>A0A840PV86</accession>
<dbReference type="Proteomes" id="UP000557217">
    <property type="component" value="Unassembled WGS sequence"/>
</dbReference>
<dbReference type="RefSeq" id="WP_168412158.1">
    <property type="nucleotide sequence ID" value="NZ_JAAXPW010000008.1"/>
</dbReference>
<gene>
    <name evidence="1" type="ORF">HNR36_001037</name>
</gene>
<dbReference type="Gene3D" id="3.15.30.10">
    <property type="entry name" value="putative capsid protein of prophage domain like"/>
    <property type="match status" value="1"/>
</dbReference>
<dbReference type="EMBL" id="JACHGZ010000008">
    <property type="protein sequence ID" value="MBB5148651.1"/>
    <property type="molecule type" value="Genomic_DNA"/>
</dbReference>
<proteinExistence type="predicted"/>
<dbReference type="AlphaFoldDB" id="A0A840PV86"/>
<keyword evidence="2" id="KW-1185">Reference proteome</keyword>
<evidence type="ECO:0000313" key="2">
    <source>
        <dbReference type="Proteomes" id="UP000557217"/>
    </source>
</evidence>
<dbReference type="InterPro" id="IPR005564">
    <property type="entry name" value="Major_capsid_GpE"/>
</dbReference>
<protein>
    <recommendedName>
        <fullName evidence="3">Major capsid protein</fullName>
    </recommendedName>
</protein>
<dbReference type="Gene3D" id="3.30.1930.10">
    <property type="entry name" value="capsid protein of prophage domain"/>
    <property type="match status" value="1"/>
</dbReference>
<name>A0A840PV86_URETH</name>
<evidence type="ECO:0008006" key="3">
    <source>
        <dbReference type="Google" id="ProtNLM"/>
    </source>
</evidence>
<reference evidence="1 2" key="1">
    <citation type="submission" date="2020-08" db="EMBL/GenBank/DDBJ databases">
        <title>Genomic Encyclopedia of Type Strains, Phase IV (KMG-IV): sequencing the most valuable type-strain genomes for metagenomic binning, comparative biology and taxonomic classification.</title>
        <authorList>
            <person name="Goeker M."/>
        </authorList>
    </citation>
    <scope>NUCLEOTIDE SEQUENCE [LARGE SCALE GENOMIC DNA]</scope>
    <source>
        <strain evidence="1 2">DSM 10633</strain>
    </source>
</reference>
<evidence type="ECO:0000313" key="1">
    <source>
        <dbReference type="EMBL" id="MBB5148651.1"/>
    </source>
</evidence>
<dbReference type="Pfam" id="PF03864">
    <property type="entry name" value="Phage_cap_E"/>
    <property type="match status" value="1"/>
</dbReference>